<proteinExistence type="inferred from homology"/>
<evidence type="ECO:0000256" key="5">
    <source>
        <dbReference type="ARBA" id="ARBA00022705"/>
    </source>
</evidence>
<dbReference type="Gene3D" id="1.10.8.60">
    <property type="match status" value="1"/>
</dbReference>
<dbReference type="PANTHER" id="PTHR34388:SF1">
    <property type="entry name" value="DNA POLYMERASE III SUBUNIT DELTA"/>
    <property type="match status" value="1"/>
</dbReference>
<dbReference type="OrthoDB" id="9770982at2"/>
<evidence type="ECO:0000256" key="4">
    <source>
        <dbReference type="ARBA" id="ARBA00022695"/>
    </source>
</evidence>
<dbReference type="RefSeq" id="WP_075294433.1">
    <property type="nucleotide sequence ID" value="NZ_CP018802.1"/>
</dbReference>
<dbReference type="SUPFAM" id="SSF48019">
    <property type="entry name" value="post-AAA+ oligomerization domain-like"/>
    <property type="match status" value="1"/>
</dbReference>
<dbReference type="AlphaFoldDB" id="A0A9Q6YZK2"/>
<feature type="domain" description="DNA polymerase III subunit delta C-terminal" evidence="11">
    <location>
        <begin position="217"/>
        <end position="344"/>
    </location>
</feature>
<keyword evidence="6" id="KW-0239">DNA-directed DNA polymerase</keyword>
<dbReference type="GO" id="GO:0003887">
    <property type="term" value="F:DNA-directed DNA polymerase activity"/>
    <property type="evidence" value="ECO:0007669"/>
    <property type="project" value="UniProtKB-UniRule"/>
</dbReference>
<dbReference type="Proteomes" id="UP000595373">
    <property type="component" value="Chromosome"/>
</dbReference>
<keyword evidence="13" id="KW-1185">Reference proteome</keyword>
<dbReference type="InterPro" id="IPR005790">
    <property type="entry name" value="DNA_polIII_delta"/>
</dbReference>
<dbReference type="SUPFAM" id="SSF52540">
    <property type="entry name" value="P-loop containing nucleoside triphosphate hydrolases"/>
    <property type="match status" value="1"/>
</dbReference>
<dbReference type="GO" id="GO:0009360">
    <property type="term" value="C:DNA polymerase III complex"/>
    <property type="evidence" value="ECO:0007669"/>
    <property type="project" value="UniProtKB-UniRule"/>
</dbReference>
<keyword evidence="5" id="KW-0235">DNA replication</keyword>
<comment type="similarity">
    <text evidence="7">Belongs to the DNA polymerase HolA subunit family.</text>
</comment>
<dbReference type="InterPro" id="IPR032780">
    <property type="entry name" value="DNA_pol3_delt_C"/>
</dbReference>
<evidence type="ECO:0000256" key="9">
    <source>
        <dbReference type="NCBIfam" id="TIGR01128"/>
    </source>
</evidence>
<feature type="domain" description="DNA polymerase III delta N-terminal" evidence="10">
    <location>
        <begin position="21"/>
        <end position="142"/>
    </location>
</feature>
<dbReference type="NCBIfam" id="TIGR01128">
    <property type="entry name" value="holA"/>
    <property type="match status" value="1"/>
</dbReference>
<evidence type="ECO:0000259" key="10">
    <source>
        <dbReference type="Pfam" id="PF06144"/>
    </source>
</evidence>
<dbReference type="CDD" id="cd18138">
    <property type="entry name" value="HLD_clamp_pol_III_delta"/>
    <property type="match status" value="1"/>
</dbReference>
<keyword evidence="3 12" id="KW-0808">Transferase</keyword>
<dbReference type="Pfam" id="PF14840">
    <property type="entry name" value="DNA_pol3_delt_C"/>
    <property type="match status" value="1"/>
</dbReference>
<dbReference type="GO" id="GO:0006261">
    <property type="term" value="P:DNA-templated DNA replication"/>
    <property type="evidence" value="ECO:0007669"/>
    <property type="project" value="TreeGrafter"/>
</dbReference>
<evidence type="ECO:0000256" key="6">
    <source>
        <dbReference type="ARBA" id="ARBA00022932"/>
    </source>
</evidence>
<dbReference type="EC" id="2.7.7.7" evidence="1 9"/>
<evidence type="ECO:0000256" key="2">
    <source>
        <dbReference type="ARBA" id="ARBA00017703"/>
    </source>
</evidence>
<comment type="catalytic activity">
    <reaction evidence="8">
        <text>DNA(n) + a 2'-deoxyribonucleoside 5'-triphosphate = DNA(n+1) + diphosphate</text>
        <dbReference type="Rhea" id="RHEA:22508"/>
        <dbReference type="Rhea" id="RHEA-COMP:17339"/>
        <dbReference type="Rhea" id="RHEA-COMP:17340"/>
        <dbReference type="ChEBI" id="CHEBI:33019"/>
        <dbReference type="ChEBI" id="CHEBI:61560"/>
        <dbReference type="ChEBI" id="CHEBI:173112"/>
        <dbReference type="EC" id="2.7.7.7"/>
    </reaction>
</comment>
<dbReference type="InterPro" id="IPR008921">
    <property type="entry name" value="DNA_pol3_clamp-load_cplx_C"/>
</dbReference>
<protein>
    <recommendedName>
        <fullName evidence="2 9">DNA polymerase III subunit delta</fullName>
        <ecNumber evidence="1 9">2.7.7.7</ecNumber>
    </recommendedName>
</protein>
<reference evidence="12 13" key="1">
    <citation type="submission" date="2020-12" db="EMBL/GenBank/DDBJ databases">
        <title>ASc-MMNZ-VFA-070.</title>
        <authorList>
            <person name="Schryvers A."/>
            <person name="Mostafa Nazari M."/>
            <person name="Farshchi Andisi V."/>
            <person name="Timsit E."/>
            <person name="Walter Morck D."/>
        </authorList>
    </citation>
    <scope>NUCLEOTIDE SEQUENCE [LARGE SCALE GENOMIC DNA]</scope>
    <source>
        <strain evidence="12 13">ASc-MMNZ-VFA-070</strain>
    </source>
</reference>
<evidence type="ECO:0000256" key="3">
    <source>
        <dbReference type="ARBA" id="ARBA00022679"/>
    </source>
</evidence>
<evidence type="ECO:0000259" key="11">
    <source>
        <dbReference type="Pfam" id="PF14840"/>
    </source>
</evidence>
<dbReference type="PANTHER" id="PTHR34388">
    <property type="entry name" value="DNA POLYMERASE III SUBUNIT DELTA"/>
    <property type="match status" value="1"/>
</dbReference>
<evidence type="ECO:0000313" key="13">
    <source>
        <dbReference type="Proteomes" id="UP000595373"/>
    </source>
</evidence>
<accession>A0A9Q6YZK2</accession>
<dbReference type="Gene3D" id="1.20.272.10">
    <property type="match status" value="1"/>
</dbReference>
<gene>
    <name evidence="12" type="primary">holA</name>
    <name evidence="12" type="ORF">JFL49_09060</name>
</gene>
<evidence type="ECO:0000256" key="1">
    <source>
        <dbReference type="ARBA" id="ARBA00012417"/>
    </source>
</evidence>
<dbReference type="InterPro" id="IPR027417">
    <property type="entry name" value="P-loop_NTPase"/>
</dbReference>
<dbReference type="Gene3D" id="3.40.50.300">
    <property type="entry name" value="P-loop containing nucleotide triphosphate hydrolases"/>
    <property type="match status" value="1"/>
</dbReference>
<evidence type="ECO:0000313" key="12">
    <source>
        <dbReference type="EMBL" id="QQF82183.1"/>
    </source>
</evidence>
<dbReference type="EMBL" id="CP066558">
    <property type="protein sequence ID" value="QQF82183.1"/>
    <property type="molecule type" value="Genomic_DNA"/>
</dbReference>
<dbReference type="GO" id="GO:0003677">
    <property type="term" value="F:DNA binding"/>
    <property type="evidence" value="ECO:0007669"/>
    <property type="project" value="InterPro"/>
</dbReference>
<name>A0A9Q6YZK2_HISSO</name>
<organism evidence="12 13">
    <name type="scientific">Histophilus somni</name>
    <name type="common">Haemophilus somnus</name>
    <dbReference type="NCBI Taxonomy" id="731"/>
    <lineage>
        <taxon>Bacteria</taxon>
        <taxon>Pseudomonadati</taxon>
        <taxon>Pseudomonadota</taxon>
        <taxon>Gammaproteobacteria</taxon>
        <taxon>Pasteurellales</taxon>
        <taxon>Pasteurellaceae</taxon>
        <taxon>Histophilus</taxon>
    </lineage>
</organism>
<keyword evidence="4 12" id="KW-0548">Nucleotidyltransferase</keyword>
<evidence type="ECO:0000256" key="7">
    <source>
        <dbReference type="ARBA" id="ARBA00034754"/>
    </source>
</evidence>
<sequence>MNRIFSEQLQLSLNKRLSTVYYLVGQDPLLLTESRDAIVQTAILQGFDEKLEITVDNTTNWRSILEQAQSIGLFFKRQMLILTLPENPTALIQRNLQELITLLHTDILLILQMAKLTKPMEKQTWFELAGQKEPQAVLVNCQTPTVDQLPRWISQRAYSMKLEIVPEAINLLCYSYENNLLALKQVLQLLDLLYPDHKLTFNRVNSVIEQSSVFTVFQWIDTLLEGKLERAVRILQGLKAEDVQPIILLRALQRELLTILQLTQPQQHIANIDIPLVSSQLKERFDRLKVWQNRRPFFIQAIQRMTYRKLYMIIQQLADLERKTKADFSHDIWNELDNLSAKICCF</sequence>
<dbReference type="Pfam" id="PF06144">
    <property type="entry name" value="DNA_pol3_delta"/>
    <property type="match status" value="1"/>
</dbReference>
<dbReference type="InterPro" id="IPR010372">
    <property type="entry name" value="DNA_pol3_delta_N"/>
</dbReference>
<evidence type="ECO:0000256" key="8">
    <source>
        <dbReference type="ARBA" id="ARBA00049244"/>
    </source>
</evidence>